<accession>A0AAW1TRG9</accession>
<dbReference type="InterPro" id="IPR013087">
    <property type="entry name" value="Znf_C2H2_type"/>
</dbReference>
<dbReference type="GO" id="GO:0000785">
    <property type="term" value="C:chromatin"/>
    <property type="evidence" value="ECO:0007669"/>
    <property type="project" value="UniProtKB-ARBA"/>
</dbReference>
<keyword evidence="1" id="KW-0479">Metal-binding</keyword>
<dbReference type="FunFam" id="3.30.160.60:FF:000690">
    <property type="entry name" value="Zinc finger protein 354C"/>
    <property type="match status" value="1"/>
</dbReference>
<keyword evidence="2" id="KW-0677">Repeat</keyword>
<dbReference type="GO" id="GO:0005634">
    <property type="term" value="C:nucleus"/>
    <property type="evidence" value="ECO:0007669"/>
    <property type="project" value="TreeGrafter"/>
</dbReference>
<evidence type="ECO:0000313" key="9">
    <source>
        <dbReference type="Proteomes" id="UP001431783"/>
    </source>
</evidence>
<keyword evidence="4" id="KW-0862">Zinc</keyword>
<evidence type="ECO:0000256" key="6">
    <source>
        <dbReference type="SAM" id="MobiDB-lite"/>
    </source>
</evidence>
<feature type="domain" description="C2H2-type" evidence="7">
    <location>
        <begin position="469"/>
        <end position="496"/>
    </location>
</feature>
<dbReference type="EMBL" id="JARQZJ010000004">
    <property type="protein sequence ID" value="KAK9870939.1"/>
    <property type="molecule type" value="Genomic_DNA"/>
</dbReference>
<dbReference type="GO" id="GO:0040029">
    <property type="term" value="P:epigenetic regulation of gene expression"/>
    <property type="evidence" value="ECO:0007669"/>
    <property type="project" value="UniProtKB-ARBA"/>
</dbReference>
<evidence type="ECO:0000259" key="7">
    <source>
        <dbReference type="PROSITE" id="PS50157"/>
    </source>
</evidence>
<organism evidence="8 9">
    <name type="scientific">Henosepilachna vigintioctopunctata</name>
    <dbReference type="NCBI Taxonomy" id="420089"/>
    <lineage>
        <taxon>Eukaryota</taxon>
        <taxon>Metazoa</taxon>
        <taxon>Ecdysozoa</taxon>
        <taxon>Arthropoda</taxon>
        <taxon>Hexapoda</taxon>
        <taxon>Insecta</taxon>
        <taxon>Pterygota</taxon>
        <taxon>Neoptera</taxon>
        <taxon>Endopterygota</taxon>
        <taxon>Coleoptera</taxon>
        <taxon>Polyphaga</taxon>
        <taxon>Cucujiformia</taxon>
        <taxon>Coccinelloidea</taxon>
        <taxon>Coccinellidae</taxon>
        <taxon>Epilachninae</taxon>
        <taxon>Epilachnini</taxon>
        <taxon>Henosepilachna</taxon>
    </lineage>
</organism>
<evidence type="ECO:0000256" key="5">
    <source>
        <dbReference type="PROSITE-ProRule" id="PRU00042"/>
    </source>
</evidence>
<feature type="domain" description="C2H2-type" evidence="7">
    <location>
        <begin position="324"/>
        <end position="352"/>
    </location>
</feature>
<evidence type="ECO:0000256" key="2">
    <source>
        <dbReference type="ARBA" id="ARBA00022737"/>
    </source>
</evidence>
<feature type="domain" description="C2H2-type" evidence="7">
    <location>
        <begin position="525"/>
        <end position="552"/>
    </location>
</feature>
<dbReference type="Pfam" id="PF00096">
    <property type="entry name" value="zf-C2H2"/>
    <property type="match status" value="4"/>
</dbReference>
<dbReference type="GO" id="GO:0000977">
    <property type="term" value="F:RNA polymerase II transcription regulatory region sequence-specific DNA binding"/>
    <property type="evidence" value="ECO:0007669"/>
    <property type="project" value="TreeGrafter"/>
</dbReference>
<dbReference type="InterPro" id="IPR036236">
    <property type="entry name" value="Znf_C2H2_sf"/>
</dbReference>
<dbReference type="SMART" id="SM00355">
    <property type="entry name" value="ZnF_C2H2"/>
    <property type="match status" value="8"/>
</dbReference>
<dbReference type="PROSITE" id="PS00028">
    <property type="entry name" value="ZINC_FINGER_C2H2_1"/>
    <property type="match status" value="6"/>
</dbReference>
<feature type="region of interest" description="Disordered" evidence="6">
    <location>
        <begin position="281"/>
        <end position="303"/>
    </location>
</feature>
<proteinExistence type="predicted"/>
<dbReference type="PROSITE" id="PS50157">
    <property type="entry name" value="ZINC_FINGER_C2H2_2"/>
    <property type="match status" value="6"/>
</dbReference>
<dbReference type="GO" id="GO:0000981">
    <property type="term" value="F:DNA-binding transcription factor activity, RNA polymerase II-specific"/>
    <property type="evidence" value="ECO:0007669"/>
    <property type="project" value="TreeGrafter"/>
</dbReference>
<keyword evidence="3 5" id="KW-0863">Zinc-finger</keyword>
<gene>
    <name evidence="8" type="ORF">WA026_009899</name>
</gene>
<dbReference type="AlphaFoldDB" id="A0AAW1TRG9"/>
<evidence type="ECO:0000313" key="8">
    <source>
        <dbReference type="EMBL" id="KAK9870939.1"/>
    </source>
</evidence>
<dbReference type="SUPFAM" id="SSF57667">
    <property type="entry name" value="beta-beta-alpha zinc fingers"/>
    <property type="match status" value="4"/>
</dbReference>
<dbReference type="GO" id="GO:0008270">
    <property type="term" value="F:zinc ion binding"/>
    <property type="evidence" value="ECO:0007669"/>
    <property type="project" value="UniProtKB-KW"/>
</dbReference>
<feature type="region of interest" description="Disordered" evidence="6">
    <location>
        <begin position="164"/>
        <end position="215"/>
    </location>
</feature>
<feature type="domain" description="C2H2-type" evidence="7">
    <location>
        <begin position="497"/>
        <end position="524"/>
    </location>
</feature>
<comment type="caution">
    <text evidence="8">The sequence shown here is derived from an EMBL/GenBank/DDBJ whole genome shotgun (WGS) entry which is preliminary data.</text>
</comment>
<dbReference type="GO" id="GO:0003682">
    <property type="term" value="F:chromatin binding"/>
    <property type="evidence" value="ECO:0007669"/>
    <property type="project" value="UniProtKB-ARBA"/>
</dbReference>
<feature type="compositionally biased region" description="Basic residues" evidence="6">
    <location>
        <begin position="199"/>
        <end position="215"/>
    </location>
</feature>
<feature type="domain" description="C2H2-type" evidence="7">
    <location>
        <begin position="223"/>
        <end position="251"/>
    </location>
</feature>
<dbReference type="Gene3D" id="3.30.160.60">
    <property type="entry name" value="Classic Zinc Finger"/>
    <property type="match status" value="5"/>
</dbReference>
<feature type="domain" description="C2H2-type" evidence="7">
    <location>
        <begin position="440"/>
        <end position="468"/>
    </location>
</feature>
<evidence type="ECO:0000256" key="3">
    <source>
        <dbReference type="ARBA" id="ARBA00022771"/>
    </source>
</evidence>
<dbReference type="PANTHER" id="PTHR24381:SF445">
    <property type="entry name" value="GASTRULA ZINC FINGER PROTEIN XLCGF28.1-LIKE-RELATED"/>
    <property type="match status" value="1"/>
</dbReference>
<sequence length="637" mass="73289">MEAQSEQEELLETVVITGEQQPQYLIHRIPENQQLITPELLQNHGGLVVDIGGGDFIPVNYSSEDLLSQDLTDEDRNLAAALVAVQFSQQQKQQQQIQDANNISQLDSNSTLENKILEDQVLIEKNPNINGGYLQIVSSDSLYVEKEGLPKFITSKEPQRFINEVRLKSGKKSTTPMLQNEEELDKRESDGDKNDNRSSKRTLPHKKRITKKLKRNSTSNKKFKCNLCDQVFPSSDDFAQHELLCQTTITPVNTNMFNCQLCNASLTDQLQFFEHLKSHYEPPTNKNSSKPSAMPSTQTETQQIVPKEEVLTEHKDSILSMLNLTCMVCNKTFRKQRTYDTHMKEVHEKYELNEFSEPEDLMDGIDVSVHSNHGSDAEEADSKAWYKEEELQQTEEDLKELEAEDHVCHICNQPFPLRAILLQHLISCRAITGNTREKPYHCTECGKNFRQWGDLKYHMTSLHSNEKQFQCEYCGKEFARKYSLVVHRRIHTGERNYKCEFCGKTFRASSYLQNHRRIHTGEKPHDCEICGKPFRVRSDMKRHQKSHTKKAGPKKVYKMQTIDMDLETKAKEEIDNGSNDTSELHINDPEAEAEILYEDPLAAPRDGSMYTNGHQLFLVTYSGDVTKMDSTWIQTTT</sequence>
<dbReference type="Proteomes" id="UP001431783">
    <property type="component" value="Unassembled WGS sequence"/>
</dbReference>
<feature type="compositionally biased region" description="Polar residues" evidence="6">
    <location>
        <begin position="284"/>
        <end position="303"/>
    </location>
</feature>
<protein>
    <recommendedName>
        <fullName evidence="7">C2H2-type domain-containing protein</fullName>
    </recommendedName>
</protein>
<evidence type="ECO:0000256" key="4">
    <source>
        <dbReference type="ARBA" id="ARBA00022833"/>
    </source>
</evidence>
<reference evidence="8 9" key="1">
    <citation type="submission" date="2023-03" db="EMBL/GenBank/DDBJ databases">
        <title>Genome insight into feeding habits of ladybird beetles.</title>
        <authorList>
            <person name="Li H.-S."/>
            <person name="Huang Y.-H."/>
            <person name="Pang H."/>
        </authorList>
    </citation>
    <scope>NUCLEOTIDE SEQUENCE [LARGE SCALE GENOMIC DNA]</scope>
    <source>
        <strain evidence="8">SYSU_2023b</strain>
        <tissue evidence="8">Whole body</tissue>
    </source>
</reference>
<dbReference type="FunFam" id="3.30.160.60:FF:001963">
    <property type="entry name" value="Replication initiator 1"/>
    <property type="match status" value="1"/>
</dbReference>
<name>A0AAW1TRG9_9CUCU</name>
<dbReference type="FunFam" id="3.30.160.60:FF:000218">
    <property type="entry name" value="Zinc finger protein 10"/>
    <property type="match status" value="1"/>
</dbReference>
<dbReference type="Pfam" id="PF12874">
    <property type="entry name" value="zf-met"/>
    <property type="match status" value="2"/>
</dbReference>
<evidence type="ECO:0000256" key="1">
    <source>
        <dbReference type="ARBA" id="ARBA00022723"/>
    </source>
</evidence>
<dbReference type="FunFam" id="3.30.160.60:FF:000557">
    <property type="entry name" value="zinc finger and SCAN domain-containing protein 29"/>
    <property type="match status" value="1"/>
</dbReference>
<keyword evidence="9" id="KW-1185">Reference proteome</keyword>
<feature type="compositionally biased region" description="Basic and acidic residues" evidence="6">
    <location>
        <begin position="184"/>
        <end position="198"/>
    </location>
</feature>
<dbReference type="PANTHER" id="PTHR24381">
    <property type="entry name" value="ZINC FINGER PROTEIN"/>
    <property type="match status" value="1"/>
</dbReference>